<dbReference type="PANTHER" id="PTHR47055">
    <property type="entry name" value="DDE_TNP_1_7 DOMAIN-CONTAINING PROTEIN"/>
    <property type="match status" value="1"/>
</dbReference>
<dbReference type="GO" id="GO:0043565">
    <property type="term" value="F:sequence-specific DNA binding"/>
    <property type="evidence" value="ECO:0007669"/>
    <property type="project" value="TreeGrafter"/>
</dbReference>
<dbReference type="AlphaFoldDB" id="A0AAN9A130"/>
<accession>A0AAN9A130</accession>
<dbReference type="PANTHER" id="PTHR47055:SF2">
    <property type="entry name" value="PIGGYBAC TRANSPOSABLE ELEMENT-DERIVED PROTEIN 2-RELATED"/>
    <property type="match status" value="1"/>
</dbReference>
<dbReference type="Proteomes" id="UP001381693">
    <property type="component" value="Unassembled WGS sequence"/>
</dbReference>
<comment type="caution">
    <text evidence="1">The sequence shown here is derived from an EMBL/GenBank/DDBJ whole genome shotgun (WGS) entry which is preliminary data.</text>
</comment>
<dbReference type="EMBL" id="JAXCGZ010015120">
    <property type="protein sequence ID" value="KAK7071198.1"/>
    <property type="molecule type" value="Genomic_DNA"/>
</dbReference>
<evidence type="ECO:0000313" key="1">
    <source>
        <dbReference type="EMBL" id="KAK7071198.1"/>
    </source>
</evidence>
<reference evidence="1 2" key="1">
    <citation type="submission" date="2023-11" db="EMBL/GenBank/DDBJ databases">
        <title>Halocaridina rubra genome assembly.</title>
        <authorList>
            <person name="Smith C."/>
        </authorList>
    </citation>
    <scope>NUCLEOTIDE SEQUENCE [LARGE SCALE GENOMIC DNA]</scope>
    <source>
        <strain evidence="1">EP-1</strain>
        <tissue evidence="1">Whole</tissue>
    </source>
</reference>
<gene>
    <name evidence="1" type="ORF">SK128_026014</name>
</gene>
<organism evidence="1 2">
    <name type="scientific">Halocaridina rubra</name>
    <name type="common">Hawaiian red shrimp</name>
    <dbReference type="NCBI Taxonomy" id="373956"/>
    <lineage>
        <taxon>Eukaryota</taxon>
        <taxon>Metazoa</taxon>
        <taxon>Ecdysozoa</taxon>
        <taxon>Arthropoda</taxon>
        <taxon>Crustacea</taxon>
        <taxon>Multicrustacea</taxon>
        <taxon>Malacostraca</taxon>
        <taxon>Eumalacostraca</taxon>
        <taxon>Eucarida</taxon>
        <taxon>Decapoda</taxon>
        <taxon>Pleocyemata</taxon>
        <taxon>Caridea</taxon>
        <taxon>Atyoidea</taxon>
        <taxon>Atyidae</taxon>
        <taxon>Halocaridina</taxon>
    </lineage>
</organism>
<sequence length="118" mass="13792">MPSDLTLGLDNLKSFLWILLFSGYHKLPSEKHFWSNEDVGVSLVKAAMTRICYQNLNNSYADENQVYDLLVHLRNLGFQASGTIKENRLKQCPLKTDKELKRKREDHMITDLTQMKKY</sequence>
<name>A0AAN9A130_HALRR</name>
<protein>
    <recommendedName>
        <fullName evidence="3">PiggyBac transposable element-derived protein domain-containing protein</fullName>
    </recommendedName>
</protein>
<dbReference type="InterPro" id="IPR052638">
    <property type="entry name" value="PiggyBac_TE-derived"/>
</dbReference>
<proteinExistence type="predicted"/>
<evidence type="ECO:0008006" key="3">
    <source>
        <dbReference type="Google" id="ProtNLM"/>
    </source>
</evidence>
<keyword evidence="2" id="KW-1185">Reference proteome</keyword>
<evidence type="ECO:0000313" key="2">
    <source>
        <dbReference type="Proteomes" id="UP001381693"/>
    </source>
</evidence>